<dbReference type="PROSITE" id="PS01164">
    <property type="entry name" value="COPPER_AMINE_OXID_1"/>
    <property type="match status" value="1"/>
</dbReference>
<dbReference type="PANTHER" id="PTHR10638">
    <property type="entry name" value="COPPER AMINE OXIDASE"/>
    <property type="match status" value="1"/>
</dbReference>
<keyword evidence="5" id="KW-1185">Reference proteome</keyword>
<dbReference type="GO" id="GO:0009308">
    <property type="term" value="P:amine metabolic process"/>
    <property type="evidence" value="ECO:0007669"/>
    <property type="project" value="UniProtKB-UniRule"/>
</dbReference>
<organism evidence="4 5">
    <name type="scientific">Phaeoacremonium minimum (strain UCR-PA7)</name>
    <name type="common">Esca disease fungus</name>
    <name type="synonym">Togninia minima</name>
    <dbReference type="NCBI Taxonomy" id="1286976"/>
    <lineage>
        <taxon>Eukaryota</taxon>
        <taxon>Fungi</taxon>
        <taxon>Dikarya</taxon>
        <taxon>Ascomycota</taxon>
        <taxon>Pezizomycotina</taxon>
        <taxon>Sordariomycetes</taxon>
        <taxon>Sordariomycetidae</taxon>
        <taxon>Togniniales</taxon>
        <taxon>Togniniaceae</taxon>
        <taxon>Phaeoacremonium</taxon>
    </lineage>
</organism>
<dbReference type="SUPFAM" id="SSF49998">
    <property type="entry name" value="Amine oxidase catalytic domain"/>
    <property type="match status" value="1"/>
</dbReference>
<name>R8BG70_PHAM7</name>
<dbReference type="AlphaFoldDB" id="R8BG70"/>
<dbReference type="GO" id="GO:0008131">
    <property type="term" value="F:primary methylamine oxidase activity"/>
    <property type="evidence" value="ECO:0007669"/>
    <property type="project" value="InterPro"/>
</dbReference>
<evidence type="ECO:0000259" key="3">
    <source>
        <dbReference type="Pfam" id="PF01179"/>
    </source>
</evidence>
<comment type="PTM">
    <text evidence="1 2">Topaquinone (TPQ) is generated by copper-dependent autoxidation of a specific tyrosyl residue.</text>
</comment>
<comment type="cofactor">
    <cofactor evidence="2">
        <name>Cu cation</name>
        <dbReference type="ChEBI" id="CHEBI:23378"/>
    </cofactor>
    <text evidence="2">Contains 1 topaquinone per subunit.</text>
</comment>
<protein>
    <recommendedName>
        <fullName evidence="2">Amine oxidase</fullName>
        <ecNumber evidence="2">1.4.3.-</ecNumber>
    </recommendedName>
</protein>
<feature type="modified residue" description="2',4',5'-topaquinone" evidence="1">
    <location>
        <position position="39"/>
    </location>
</feature>
<dbReference type="KEGG" id="tmn:UCRPA7_6190"/>
<evidence type="ECO:0000313" key="5">
    <source>
        <dbReference type="Proteomes" id="UP000014074"/>
    </source>
</evidence>
<dbReference type="InterPro" id="IPR036460">
    <property type="entry name" value="Cu_amine_oxidase_C_sf"/>
</dbReference>
<dbReference type="InterPro" id="IPR015798">
    <property type="entry name" value="Cu_amine_oxidase_C"/>
</dbReference>
<dbReference type="Gene3D" id="2.70.98.20">
    <property type="entry name" value="Copper amine oxidase, catalytic domain"/>
    <property type="match status" value="1"/>
</dbReference>
<comment type="similarity">
    <text evidence="2">Belongs to the copper/topaquinone oxidase family.</text>
</comment>
<dbReference type="GO" id="GO:0005507">
    <property type="term" value="F:copper ion binding"/>
    <property type="evidence" value="ECO:0007669"/>
    <property type="project" value="InterPro"/>
</dbReference>
<keyword evidence="2" id="KW-0186">Copper</keyword>
<accession>R8BG70</accession>
<feature type="domain" description="Copper amine oxidase catalytic" evidence="3">
    <location>
        <begin position="1"/>
        <end position="280"/>
    </location>
</feature>
<dbReference type="EC" id="1.4.3.-" evidence="2"/>
<keyword evidence="2" id="KW-0479">Metal-binding</keyword>
<dbReference type="Proteomes" id="UP000014074">
    <property type="component" value="Unassembled WGS sequence"/>
</dbReference>
<sequence>MHEQDNGILWKHTIAKTERAVVARMRELVVQFVVTLGNYEYVFAYKLDQAGGITLETRATGIVSVVAIDYGKKSQYGTVVQDGVLAQNHQHLIAVRIDPAIDSYAEGDTGVVVEESKAMEMNEKTNPFGNAYEVVRTPVEKAGWFDAEPKLNRKITMVNWNKTNKHSGRYIGYKFMPEPTQLILADPRSRVAKRALFAQHHVWVTGHRDDELWAAGEFTNLSKHEVGGVADMVNRGDWFLDSLEIGVNKDNDAKARKSSPVIWNVFGLTHNPRVEDWPVM</sequence>
<dbReference type="GeneID" id="19326820"/>
<dbReference type="GO" id="GO:0048038">
    <property type="term" value="F:quinone binding"/>
    <property type="evidence" value="ECO:0007669"/>
    <property type="project" value="InterPro"/>
</dbReference>
<keyword evidence="1 2" id="KW-0801">TPQ</keyword>
<dbReference type="OrthoDB" id="5379943at2759"/>
<dbReference type="EMBL" id="KB933223">
    <property type="protein sequence ID" value="EON98289.1"/>
    <property type="molecule type" value="Genomic_DNA"/>
</dbReference>
<proteinExistence type="inferred from homology"/>
<evidence type="ECO:0000256" key="1">
    <source>
        <dbReference type="PIRSR" id="PIRSR600269-51"/>
    </source>
</evidence>
<dbReference type="InterPro" id="IPR049948">
    <property type="entry name" value="Cu_Am_ox_TPQ-bd"/>
</dbReference>
<keyword evidence="2" id="KW-0560">Oxidoreductase</keyword>
<dbReference type="HOGENOM" id="CLU_011500_1_0_1"/>
<gene>
    <name evidence="4" type="ORF">UCRPA7_6190</name>
</gene>
<dbReference type="eggNOG" id="KOG1186">
    <property type="taxonomic scope" value="Eukaryota"/>
</dbReference>
<reference evidence="5" key="1">
    <citation type="journal article" date="2013" name="Genome Announc.">
        <title>Draft genome sequence of the ascomycete Phaeoacremonium aleophilum strain UCR-PA7, a causal agent of the esca disease complex in grapevines.</title>
        <authorList>
            <person name="Blanco-Ulate B."/>
            <person name="Rolshausen P."/>
            <person name="Cantu D."/>
        </authorList>
    </citation>
    <scope>NUCLEOTIDE SEQUENCE [LARGE SCALE GENOMIC DNA]</scope>
    <source>
        <strain evidence="5">UCR-PA7</strain>
    </source>
</reference>
<evidence type="ECO:0000313" key="4">
    <source>
        <dbReference type="EMBL" id="EON98289.1"/>
    </source>
</evidence>
<dbReference type="Pfam" id="PF01179">
    <property type="entry name" value="Cu_amine_oxid"/>
    <property type="match status" value="1"/>
</dbReference>
<dbReference type="PANTHER" id="PTHR10638:SF91">
    <property type="entry name" value="AMINE OXIDASE"/>
    <property type="match status" value="1"/>
</dbReference>
<dbReference type="InterPro" id="IPR000269">
    <property type="entry name" value="Cu_amine_oxidase"/>
</dbReference>
<evidence type="ECO:0000256" key="2">
    <source>
        <dbReference type="RuleBase" id="RU000672"/>
    </source>
</evidence>
<dbReference type="RefSeq" id="XP_007916920.1">
    <property type="nucleotide sequence ID" value="XM_007918729.1"/>
</dbReference>